<proteinExistence type="predicted"/>
<dbReference type="GO" id="GO:0005856">
    <property type="term" value="C:cytoskeleton"/>
    <property type="evidence" value="ECO:0007669"/>
    <property type="project" value="TreeGrafter"/>
</dbReference>
<gene>
    <name evidence="3" type="primary">ODF3</name>
</gene>
<dbReference type="RefSeq" id="XP_014380011.1">
    <property type="nucleotide sequence ID" value="XM_014524525.2"/>
</dbReference>
<dbReference type="GeneID" id="102387118"/>
<dbReference type="InterPro" id="IPR051291">
    <property type="entry name" value="CIMAP"/>
</dbReference>
<dbReference type="AlphaFoldDB" id="A0A1U8DI73"/>
<dbReference type="PANTHER" id="PTHR21580:SF28">
    <property type="entry name" value="BOREALIN N-TERMINAL DOMAIN-CONTAINING PROTEIN-RELATED"/>
    <property type="match status" value="1"/>
</dbReference>
<organism evidence="2 3">
    <name type="scientific">Alligator sinensis</name>
    <name type="common">Chinese alligator</name>
    <dbReference type="NCBI Taxonomy" id="38654"/>
    <lineage>
        <taxon>Eukaryota</taxon>
        <taxon>Metazoa</taxon>
        <taxon>Chordata</taxon>
        <taxon>Craniata</taxon>
        <taxon>Vertebrata</taxon>
        <taxon>Euteleostomi</taxon>
        <taxon>Archelosauria</taxon>
        <taxon>Archosauria</taxon>
        <taxon>Crocodylia</taxon>
        <taxon>Alligatoridae</taxon>
        <taxon>Alligatorinae</taxon>
        <taxon>Alligator</taxon>
    </lineage>
</organism>
<sequence length="253" mass="28284">MGDRVWVGTWRPHRPRIPIAARYTGPGPKYSIQGTTGYMKHNPTKKKAPAYSISGTRPHCKESCSPGPRYYVASMTRRGKEVAPAYTISGRPIVKTEITPGPSDYSPEKSRKHVYQCAPIHSISFRSKSFRVDSTPGPARYTIPKMLGPNTVDKTASPCYSMKWKSNIGYFYEDRHKTPGPAAYNRPKLDAYKHRAPEYSMSSPSRPPGDRTLHPGPAAYNIGKVTLKKSMSSGITFGIRHSEYTVPLIMEIY</sequence>
<dbReference type="eggNOG" id="ENOG502QUIJ">
    <property type="taxonomic scope" value="Eukaryota"/>
</dbReference>
<dbReference type="Proteomes" id="UP000189705">
    <property type="component" value="Unplaced"/>
</dbReference>
<dbReference type="KEGG" id="asn:102387118"/>
<dbReference type="OrthoDB" id="429991at2759"/>
<feature type="region of interest" description="Disordered" evidence="1">
    <location>
        <begin position="197"/>
        <end position="217"/>
    </location>
</feature>
<dbReference type="Pfam" id="PF07004">
    <property type="entry name" value="SHIPPO-rpt"/>
    <property type="match status" value="4"/>
</dbReference>
<feature type="region of interest" description="Disordered" evidence="1">
    <location>
        <begin position="35"/>
        <end position="57"/>
    </location>
</feature>
<reference evidence="3" key="1">
    <citation type="submission" date="2025-08" db="UniProtKB">
        <authorList>
            <consortium name="RefSeq"/>
        </authorList>
    </citation>
    <scope>IDENTIFICATION</scope>
</reference>
<evidence type="ECO:0000256" key="1">
    <source>
        <dbReference type="SAM" id="MobiDB-lite"/>
    </source>
</evidence>
<dbReference type="PANTHER" id="PTHR21580">
    <property type="entry name" value="SHIPPO-1-RELATED"/>
    <property type="match status" value="1"/>
</dbReference>
<accession>A0A1U8DI73</accession>
<evidence type="ECO:0000313" key="3">
    <source>
        <dbReference type="RefSeq" id="XP_014380011.1"/>
    </source>
</evidence>
<evidence type="ECO:0000313" key="2">
    <source>
        <dbReference type="Proteomes" id="UP000189705"/>
    </source>
</evidence>
<dbReference type="InterPro" id="IPR010736">
    <property type="entry name" value="SHIPPO-rpt"/>
</dbReference>
<protein>
    <submittedName>
        <fullName evidence="3">Outer dense fiber protein 3</fullName>
    </submittedName>
</protein>
<dbReference type="InParanoid" id="A0A1U8DI73"/>
<keyword evidence="2" id="KW-1185">Reference proteome</keyword>
<name>A0A1U8DI73_ALLSI</name>
<dbReference type="CTD" id="113746"/>